<feature type="repeat" description="WD" evidence="3">
    <location>
        <begin position="779"/>
        <end position="820"/>
    </location>
</feature>
<feature type="repeat" description="WD" evidence="3">
    <location>
        <begin position="737"/>
        <end position="778"/>
    </location>
</feature>
<accession>A0A0G2IYQ0</accession>
<feature type="domain" description="Nephrocystin 3-like N-terminal" evidence="4">
    <location>
        <begin position="208"/>
        <end position="344"/>
    </location>
</feature>
<dbReference type="PANTHER" id="PTHR44129">
    <property type="entry name" value="WD REPEAT-CONTAINING PROTEIN POP1"/>
    <property type="match status" value="1"/>
</dbReference>
<feature type="repeat" description="WD" evidence="3">
    <location>
        <begin position="989"/>
        <end position="1030"/>
    </location>
</feature>
<feature type="repeat" description="WD" evidence="3">
    <location>
        <begin position="947"/>
        <end position="988"/>
    </location>
</feature>
<dbReference type="OrthoDB" id="4185255at2759"/>
<evidence type="ECO:0000313" key="5">
    <source>
        <dbReference type="EMBL" id="KKZ60779.1"/>
    </source>
</evidence>
<dbReference type="VEuPathDB" id="FungiDB:EMCG_04548"/>
<sequence>MDGLSSVASVIAVIQLTGIIMKVCGGYIQVVNDARDEISIFQKSIAGLQGTLQDLQKFLQSHDGTALPTSSRLFSNIADCLSDLQALEAKLDPGKGKKLMRKMGFRALKWPLKRTEVKDITLNLEKYKSSFLLSLQVDQSSLMVNVSHNTDRINQHMDLGNLEGVKEAELGSFSDRNEDRAPPADNGMGCLAFPKKHFLVKRNGRDRKSTISRTVAKSLKDIDHLGGSFFFKRGEGDRGNARKFFPTLTRQLMLCIPELKSCVQKALDRDPNIASKSLREQFEKLLLQPLLNLDQFSRQPQTAVIVIDALDECEHDQDVRNIIRLLPLLQKIKAVHLRIFLTSRPELPISLGFSEITDHEYQDLALHEIPEEVTEHDIHLFLQYQFAKIKHDRSVSQDWPGDDVIQELVLISVPLFISAATVCRYIEHPKWEPTLRLAELLRDQAKYASRMDKTYLPILTRLLDDEDNDELEKQQLLQEFQEIVGVIILLAVPLSVNALSRFLGTSADQISNRLDSFRSVLNIPSDRGKPVRTLHLSFRDFLVQSRTKFLVDESKKHKDIALSCLKTMRSCLQRNICNLVSPGTYRADINPQHIHQYVPPELQYSCRYWIHHLKQCQTTSSEIEEMRLFLQKHFLHWVEVMSLLGLVSEVVGMLDLLHMVIPGEHESVMTEFLHDSKRFILKNRQIADEAPLQIYYAGLVFAPRAAIIRTEFNQDLPSWISQFPHVNERWSAELQTLEGHSDSVQSVAFSPDGRRLASASYDKTVRLWDPATGALEQTLEGHSDLVQSVAFSPDGRRLASASSDKTVRLWNPATGALEKTFEGHSSSVQSVAFSPDGRQLASASCDRTVQIWDPATGALEQTLRGHSDWVQSVAFSPDGQRLASASYDKVVRLWDPATGAPEQTFDGHSGLILSLAFSLDGRRLASASSDKTVRLWDPATGALEQILEGHSDLVQSVAFSPDGRQLASASSDKTVRLWNPATGALEQTLKGHSGWIRSAAFSPDGRLLASASSDKTVRLWDPATGALEQTLEGHSDFVQSVAFSPDGRRLASTSSDKTVRLWNPAAGALEQTLEGHSGSVLSVTFSPDGRQLVSASDDKTVRLWDPSTGVLQHTKSIKGIVTNIEFSQDGSCLSTNLGSFSIQFRCDTSASSNSPHANIEISIEHKQWINLNGKKALWFPTEFRPTCWVVKENQLALGHASGRISFIGFRSQRFDARHLASKKFIAFHNPWSQNQRHRPKGEPILFDIIKKRLDQPILAAALSYEASETYDFGYIDKKEYEAFSTDDDIRDAVRILVQERMSDPVDMIDLDFQPPVVNKGDILRAHGSQNHQL</sequence>
<name>A0A0G2IYQ0_9EURO</name>
<evidence type="ECO:0000313" key="6">
    <source>
        <dbReference type="Proteomes" id="UP000034164"/>
    </source>
</evidence>
<dbReference type="InterPro" id="IPR015943">
    <property type="entry name" value="WD40/YVTN_repeat-like_dom_sf"/>
</dbReference>
<keyword evidence="1 3" id="KW-0853">WD repeat</keyword>
<evidence type="ECO:0000259" key="4">
    <source>
        <dbReference type="Pfam" id="PF24883"/>
    </source>
</evidence>
<evidence type="ECO:0000256" key="2">
    <source>
        <dbReference type="ARBA" id="ARBA00022737"/>
    </source>
</evidence>
<dbReference type="PRINTS" id="PR00320">
    <property type="entry name" value="GPROTEINBRPT"/>
</dbReference>
<feature type="repeat" description="WD" evidence="3">
    <location>
        <begin position="1031"/>
        <end position="1072"/>
    </location>
</feature>
<dbReference type="InterPro" id="IPR011044">
    <property type="entry name" value="Quino_amine_DH_bsu"/>
</dbReference>
<dbReference type="Pfam" id="PF24883">
    <property type="entry name" value="NPHP3_N"/>
    <property type="match status" value="1"/>
</dbReference>
<reference evidence="6" key="1">
    <citation type="journal article" date="2015" name="PLoS Genet.">
        <title>The dynamic genome and transcriptome of the human fungal pathogen Blastomyces and close relative Emmonsia.</title>
        <authorList>
            <person name="Munoz J.F."/>
            <person name="Gauthier G.M."/>
            <person name="Desjardins C.A."/>
            <person name="Gallo J.E."/>
            <person name="Holder J."/>
            <person name="Sullivan T.D."/>
            <person name="Marty A.J."/>
            <person name="Carmen J.C."/>
            <person name="Chen Z."/>
            <person name="Ding L."/>
            <person name="Gujja S."/>
            <person name="Magrini V."/>
            <person name="Misas E."/>
            <person name="Mitreva M."/>
            <person name="Priest M."/>
            <person name="Saif S."/>
            <person name="Whiston E.A."/>
            <person name="Young S."/>
            <person name="Zeng Q."/>
            <person name="Goldman W.E."/>
            <person name="Mardis E.R."/>
            <person name="Taylor J.W."/>
            <person name="McEwen J.G."/>
            <person name="Clay O.K."/>
            <person name="Klein B.S."/>
            <person name="Cuomo C.A."/>
        </authorList>
    </citation>
    <scope>NUCLEOTIDE SEQUENCE [LARGE SCALE GENOMIC DNA]</scope>
    <source>
        <strain evidence="6">UAMH 3008</strain>
    </source>
</reference>
<protein>
    <recommendedName>
        <fullName evidence="4">Nephrocystin 3-like N-terminal domain-containing protein</fullName>
    </recommendedName>
</protein>
<gene>
    <name evidence="5" type="ORF">EMCG_04548</name>
</gene>
<proteinExistence type="predicted"/>
<feature type="repeat" description="WD" evidence="3">
    <location>
        <begin position="1073"/>
        <end position="1114"/>
    </location>
</feature>
<keyword evidence="2" id="KW-0677">Repeat</keyword>
<dbReference type="CDD" id="cd00200">
    <property type="entry name" value="WD40"/>
    <property type="match status" value="1"/>
</dbReference>
<dbReference type="SMART" id="SM00320">
    <property type="entry name" value="WD40"/>
    <property type="match status" value="9"/>
</dbReference>
<comment type="caution">
    <text evidence="5">The sequence shown here is derived from an EMBL/GenBank/DDBJ whole genome shotgun (WGS) entry which is preliminary data.</text>
</comment>
<dbReference type="InterPro" id="IPR056884">
    <property type="entry name" value="NPHP3-like_N"/>
</dbReference>
<dbReference type="SUPFAM" id="SSF50969">
    <property type="entry name" value="YVTN repeat-like/Quinoprotein amine dehydrogenase"/>
    <property type="match status" value="1"/>
</dbReference>
<dbReference type="InterPro" id="IPR011047">
    <property type="entry name" value="Quinoprotein_ADH-like_sf"/>
</dbReference>
<feature type="repeat" description="WD" evidence="3">
    <location>
        <begin position="863"/>
        <end position="904"/>
    </location>
</feature>
<feature type="repeat" description="WD" evidence="3">
    <location>
        <begin position="821"/>
        <end position="862"/>
    </location>
</feature>
<dbReference type="Pfam" id="PF00400">
    <property type="entry name" value="WD40"/>
    <property type="match status" value="9"/>
</dbReference>
<evidence type="ECO:0000256" key="1">
    <source>
        <dbReference type="ARBA" id="ARBA00022574"/>
    </source>
</evidence>
<evidence type="ECO:0000256" key="3">
    <source>
        <dbReference type="PROSITE-ProRule" id="PRU00221"/>
    </source>
</evidence>
<dbReference type="Proteomes" id="UP000034164">
    <property type="component" value="Unassembled WGS sequence"/>
</dbReference>
<dbReference type="InterPro" id="IPR050349">
    <property type="entry name" value="WD_LIS1/nudF_dynein_reg"/>
</dbReference>
<dbReference type="SUPFAM" id="SSF50998">
    <property type="entry name" value="Quinoprotein alcohol dehydrogenase-like"/>
    <property type="match status" value="1"/>
</dbReference>
<dbReference type="PROSITE" id="PS50294">
    <property type="entry name" value="WD_REPEATS_REGION"/>
    <property type="match status" value="9"/>
</dbReference>
<dbReference type="InterPro" id="IPR001680">
    <property type="entry name" value="WD40_rpt"/>
</dbReference>
<dbReference type="InterPro" id="IPR020472">
    <property type="entry name" value="WD40_PAC1"/>
</dbReference>
<dbReference type="EMBL" id="LCZI01001444">
    <property type="protein sequence ID" value="KKZ60779.1"/>
    <property type="molecule type" value="Genomic_DNA"/>
</dbReference>
<dbReference type="Gene3D" id="2.130.10.10">
    <property type="entry name" value="YVTN repeat-like/Quinoprotein amine dehydrogenase"/>
    <property type="match status" value="4"/>
</dbReference>
<organism evidence="5 6">
    <name type="scientific">[Emmonsia] crescens</name>
    <dbReference type="NCBI Taxonomy" id="73230"/>
    <lineage>
        <taxon>Eukaryota</taxon>
        <taxon>Fungi</taxon>
        <taxon>Dikarya</taxon>
        <taxon>Ascomycota</taxon>
        <taxon>Pezizomycotina</taxon>
        <taxon>Eurotiomycetes</taxon>
        <taxon>Eurotiomycetidae</taxon>
        <taxon>Onygenales</taxon>
        <taxon>Ajellomycetaceae</taxon>
        <taxon>Emergomyces</taxon>
    </lineage>
</organism>
<feature type="repeat" description="WD" evidence="3">
    <location>
        <begin position="905"/>
        <end position="946"/>
    </location>
</feature>
<dbReference type="PROSITE" id="PS50082">
    <property type="entry name" value="WD_REPEATS_2"/>
    <property type="match status" value="9"/>
</dbReference>